<dbReference type="OrthoDB" id="1987579at2"/>
<dbReference type="Gene3D" id="1.25.40.10">
    <property type="entry name" value="Tetratricopeptide repeat domain"/>
    <property type="match status" value="1"/>
</dbReference>
<dbReference type="EMBL" id="CP036170">
    <property type="protein sequence ID" value="QBF72887.1"/>
    <property type="molecule type" value="Genomic_DNA"/>
</dbReference>
<dbReference type="InterPro" id="IPR011990">
    <property type="entry name" value="TPR-like_helical_dom_sf"/>
</dbReference>
<dbReference type="STRING" id="411468.CLOSCI_01618"/>
<organism evidence="1 2">
    <name type="scientific">Clostridium scindens (strain ATCC 35704 / DSM 5676 / VPI 13733 / 19)</name>
    <dbReference type="NCBI Taxonomy" id="411468"/>
    <lineage>
        <taxon>Bacteria</taxon>
        <taxon>Bacillati</taxon>
        <taxon>Bacillota</taxon>
        <taxon>Clostridia</taxon>
        <taxon>Lachnospirales</taxon>
        <taxon>Lachnospiraceae</taxon>
    </lineage>
</organism>
<keyword evidence="2" id="KW-1185">Reference proteome</keyword>
<evidence type="ECO:0000313" key="2">
    <source>
        <dbReference type="Proteomes" id="UP000289664"/>
    </source>
</evidence>
<dbReference type="SUPFAM" id="SSF48452">
    <property type="entry name" value="TPR-like"/>
    <property type="match status" value="1"/>
</dbReference>
<dbReference type="KEGG" id="csci:HDCHBGLK_00232"/>
<reference evidence="1 2" key="1">
    <citation type="journal article" date="2019" name="Appl. Environ. Microbiol.">
        <title>Clostridium scindens ATCC 35704: integration of nutritional requirements, the complete genome sequence, and global transcriptional responses to bile acids.</title>
        <authorList>
            <person name="Devendran S."/>
            <person name="Shrestha R."/>
            <person name="Alves J.M.P."/>
            <person name="Wolf P.G."/>
            <person name="Ly L."/>
            <person name="Hernandez A.G."/>
            <person name="Mendez-Garcia C."/>
            <person name="Inboden A."/>
            <person name="Wiley J."/>
            <person name="Paul O."/>
            <person name="Allen A."/>
            <person name="Springer E."/>
            <person name="Wright C.L."/>
            <person name="Fields C.J."/>
            <person name="Daniel S.L."/>
            <person name="Ridlon J.M."/>
        </authorList>
    </citation>
    <scope>NUCLEOTIDE SEQUENCE [LARGE SCALE GENOMIC DNA]</scope>
    <source>
        <strain evidence="1 2">ATCC 35704</strain>
    </source>
</reference>
<dbReference type="AlphaFoldDB" id="B0NDU0"/>
<dbReference type="Proteomes" id="UP000289664">
    <property type="component" value="Chromosome"/>
</dbReference>
<name>B0NDU0_CLOS5</name>
<sequence>MRLLAEQMIHKLHNRTDAAYGCKEKRNADEIIIKYTDGDKGMLNKKWKRFNKLTGKCYLNMIGTEKDGSCWLQAFELMKEIILEERKSDPQFVSELEMIDDATDYAFDIQGWLEDCLDEIDMREEYETLLKMCNDLLELFGWPEYTGSDIRFRKATVLRELGRTKESVEFCKKWMQKEPGNVVAATSGVYAYISTKEYDAAETLVDRFIINKSECLDENDMMFIAASKLYEAMGKKKEKREIDKAIKKYDEYIEEYIEEYFMNPDFEEDDELPIITGISEPSQR</sequence>
<evidence type="ECO:0000313" key="1">
    <source>
        <dbReference type="EMBL" id="QBF72887.1"/>
    </source>
</evidence>
<dbReference type="eggNOG" id="ENOG5032W6U">
    <property type="taxonomic scope" value="Bacteria"/>
</dbReference>
<gene>
    <name evidence="1" type="ORF">HDCHBGLK_00232</name>
</gene>
<dbReference type="HOGENOM" id="CLU_1037105_0_0_9"/>
<proteinExistence type="predicted"/>
<accession>B0NDU0</accession>
<protein>
    <submittedName>
        <fullName evidence="1">Uncharacterized protein</fullName>
    </submittedName>
</protein>